<dbReference type="Proteomes" id="UP000219799">
    <property type="component" value="Chromosome 9"/>
</dbReference>
<dbReference type="GO" id="GO:0106310">
    <property type="term" value="F:protein serine kinase activity"/>
    <property type="evidence" value="ECO:0007669"/>
    <property type="project" value="RHEA"/>
</dbReference>
<evidence type="ECO:0000313" key="12">
    <source>
        <dbReference type="Proteomes" id="UP000219799"/>
    </source>
</evidence>
<evidence type="ECO:0000256" key="4">
    <source>
        <dbReference type="ARBA" id="ARBA00022741"/>
    </source>
</evidence>
<dbReference type="PANTHER" id="PTHR22983:SF6">
    <property type="entry name" value="SERINE_THREONINE-PROTEIN KINASE 36"/>
    <property type="match status" value="1"/>
</dbReference>
<feature type="region of interest" description="Disordered" evidence="9">
    <location>
        <begin position="1240"/>
        <end position="1259"/>
    </location>
</feature>
<feature type="compositionally biased region" description="Basic and acidic residues" evidence="9">
    <location>
        <begin position="55"/>
        <end position="76"/>
    </location>
</feature>
<keyword evidence="3 11" id="KW-0808">Transferase</keyword>
<comment type="catalytic activity">
    <reaction evidence="7">
        <text>L-threonyl-[protein] + ATP = O-phospho-L-threonyl-[protein] + ADP + H(+)</text>
        <dbReference type="Rhea" id="RHEA:46608"/>
        <dbReference type="Rhea" id="RHEA-COMP:11060"/>
        <dbReference type="Rhea" id="RHEA-COMP:11605"/>
        <dbReference type="ChEBI" id="CHEBI:15378"/>
        <dbReference type="ChEBI" id="CHEBI:30013"/>
        <dbReference type="ChEBI" id="CHEBI:30616"/>
        <dbReference type="ChEBI" id="CHEBI:61977"/>
        <dbReference type="ChEBI" id="CHEBI:456216"/>
        <dbReference type="EC" id="2.7.11.1"/>
    </reaction>
</comment>
<protein>
    <recommendedName>
        <fullName evidence="1">non-specific serine/threonine protein kinase</fullName>
        <ecNumber evidence="1">2.7.11.1</ecNumber>
    </recommendedName>
</protein>
<comment type="catalytic activity">
    <reaction evidence="8">
        <text>L-seryl-[protein] + ATP = O-phospho-L-seryl-[protein] + ADP + H(+)</text>
        <dbReference type="Rhea" id="RHEA:17989"/>
        <dbReference type="Rhea" id="RHEA-COMP:9863"/>
        <dbReference type="Rhea" id="RHEA-COMP:11604"/>
        <dbReference type="ChEBI" id="CHEBI:15378"/>
        <dbReference type="ChEBI" id="CHEBI:29999"/>
        <dbReference type="ChEBI" id="CHEBI:30616"/>
        <dbReference type="ChEBI" id="CHEBI:83421"/>
        <dbReference type="ChEBI" id="CHEBI:456216"/>
        <dbReference type="EC" id="2.7.11.1"/>
    </reaction>
</comment>
<dbReference type="InterPro" id="IPR011009">
    <property type="entry name" value="Kinase-like_dom_sf"/>
</dbReference>
<feature type="region of interest" description="Disordered" evidence="9">
    <location>
        <begin position="1372"/>
        <end position="1419"/>
    </location>
</feature>
<evidence type="ECO:0000256" key="5">
    <source>
        <dbReference type="ARBA" id="ARBA00022777"/>
    </source>
</evidence>
<evidence type="ECO:0000256" key="8">
    <source>
        <dbReference type="ARBA" id="ARBA00048679"/>
    </source>
</evidence>
<evidence type="ECO:0000259" key="10">
    <source>
        <dbReference type="PROSITE" id="PS50011"/>
    </source>
</evidence>
<feature type="region of interest" description="Disordered" evidence="9">
    <location>
        <begin position="1144"/>
        <end position="1170"/>
    </location>
</feature>
<feature type="compositionally biased region" description="Low complexity" evidence="9">
    <location>
        <begin position="42"/>
        <end position="54"/>
    </location>
</feature>
<dbReference type="GO" id="GO:0005737">
    <property type="term" value="C:cytoplasm"/>
    <property type="evidence" value="ECO:0007669"/>
    <property type="project" value="TreeGrafter"/>
</dbReference>
<dbReference type="SMART" id="SM00220">
    <property type="entry name" value="S_TKc"/>
    <property type="match status" value="1"/>
</dbReference>
<sequence>MMVNILQDDAFEKKKKRRLCDVVHPNLTDLNYSLLDQKKINNHNGSSDNGSSDNGSRDNGSRDNGSRDNGSRDNESSKNGGSKNGGSKNGGSKNKGSINEGSKNEGSKNKGSKNEGSKNVGSKNEGSKNVGSKNESIDNSSSDYSSCCKTKKIIKLENEKIEDYFIIKNFLPICEEFLLKNYQNLFMYLFNNKQEEINKIRIKQEREEQEQADDDDPVNANTEEHLQVQGKQKGEGYNNFSEYTKETEINRSYNTEEEMEKKKEKKKCYNSEAGGKEKDRDDKPDIVSNIKKKFSLTSFNLYESYVRVTKKSLREIELPFDRAVLLNVIDKKDNSKKIIKIINKKKVLNAFGESWEHMIEYIISLKEHKNLMKIFDIYDDGKNFYIIMEKLYGKELFSFLVYKKQVKESICKYIISQILQAVNYLHYHNIIHRDIKPENLMFRNKKRKDKTYEYNYELVLIDYDTCQFINKSYGSTCINCSNSGYNNYGQYIQYNHYNYYINNNNNHCNYYNLYTQHNLIYSTINGIIGNPLLTPNKIIPNECTKLCRQNHESKQPKQICSKEINLTQQANCTEWTSEKIHTKMLEVRRGEKTGKDDVSAAISTSAAVGDRAWAHAGDSGEGAVIQQNSKSYQGRRQIKLVGTYGYIAPEIIKGFNYSISSDMWSVGIIFYILMTGITPLPMCLMVNYKNTKEILLKKEKKGINFNLLSFNNYPLAKDLCEKLLQFDPNKRMPDSIIASNHPWLKYFNILKKNITDLRFGNNNINCCFSPNKQINNNCYQRISMNGNNRISYKNCDPNNCSCISGSVNNSFSGCRKCYNCNREHLKSSCKKGGDHSVIPCYLNKDLYNEYYKKCYESGNFNAISLYCSGTYCCNRHSNDNGSKFTNGEGSSSSSGNNHMKGKQKSNSHNNNNNDEDMMHHASFEKKGFLSNQQNACKNKGVEHVLFTDTSFPNYLFHKKKYNISGDIIANTHLNGGISKGGVSKRGVSKGGVSKGGVSKGGVSKNAKTDGTSHCGCKNVHQHDHDLSINFTTNNSMKLFPKKKNKEEGKIKQKIHSLKQINEQTSYDEALGEHIVLNNHKHVHSNGVSTNGCNDSIHLFENLIEKKKKIYLSSTNKFNDFSINNEGIVQSSNQFHLQKEGDEKVKDSDNAGIVGSIESGSNNSRSRGKNYNETAKNCQQEECIHTHERLQMIPMNMVIQHDWNNPNDKKNKLLVNNMNNIYEQNKSKEFNNYTYDDGNSNSNKYINSNSNNSSNSNTYRGPLRSKWPGLYSSNRIVKNNIYEEKNQEYSDDNNIGNHGNINNGNNNYHYTCYTHIPQNVHELNEEINIYELYNNTNSDDKDSYSNVHNNSPTQYSFLINNSINSYVINSVHHQHSNNNNSNNNNSNNNNSNNNNSNNNNSNNNNSNNNNNNNNHNNSNYNGSFVIGVNYNMYKNRINNISTLSGISNNNVNNIKFYNNSMSTKNNFVYANLLTNTGSCDSSSVVPKNEDKNENRNVCKGGCKDGCINGSRNGCRCACKNKKNFTYASSSSNCTYIHYNTPPNLCPDNKFENTLNPFVYEYCMVNEKERPQFYMSTVFEDYEEQTKKKKRKKISAY</sequence>
<feature type="compositionally biased region" description="Low complexity" evidence="9">
    <location>
        <begin position="1240"/>
        <end position="1256"/>
    </location>
</feature>
<feature type="compositionally biased region" description="Gly residues" evidence="9">
    <location>
        <begin position="988"/>
        <end position="999"/>
    </location>
</feature>
<keyword evidence="5 11" id="KW-0418">Kinase</keyword>
<evidence type="ECO:0000256" key="1">
    <source>
        <dbReference type="ARBA" id="ARBA00012513"/>
    </source>
</evidence>
<evidence type="ECO:0000256" key="2">
    <source>
        <dbReference type="ARBA" id="ARBA00022527"/>
    </source>
</evidence>
<feature type="domain" description="Protein kinase" evidence="10">
    <location>
        <begin position="302"/>
        <end position="744"/>
    </location>
</feature>
<evidence type="ECO:0000256" key="6">
    <source>
        <dbReference type="ARBA" id="ARBA00022840"/>
    </source>
</evidence>
<feature type="region of interest" description="Disordered" evidence="9">
    <location>
        <begin position="884"/>
        <end position="917"/>
    </location>
</feature>
<feature type="compositionally biased region" description="Low complexity" evidence="9">
    <location>
        <begin position="886"/>
        <end position="897"/>
    </location>
</feature>
<feature type="region of interest" description="Disordered" evidence="9">
    <location>
        <begin position="980"/>
        <end position="1011"/>
    </location>
</feature>
<organism evidence="11 12">
    <name type="scientific">Plasmodium malariae</name>
    <dbReference type="NCBI Taxonomy" id="5858"/>
    <lineage>
        <taxon>Eukaryota</taxon>
        <taxon>Sar</taxon>
        <taxon>Alveolata</taxon>
        <taxon>Apicomplexa</taxon>
        <taxon>Aconoidasida</taxon>
        <taxon>Haemosporida</taxon>
        <taxon>Plasmodiidae</taxon>
        <taxon>Plasmodium</taxon>
        <taxon>Plasmodium (Plasmodium)</taxon>
    </lineage>
</organism>
<reference evidence="11 12" key="1">
    <citation type="submission" date="2016-06" db="EMBL/GenBank/DDBJ databases">
        <authorList>
            <consortium name="Pathogen Informatics"/>
        </authorList>
    </citation>
    <scope>NUCLEOTIDE SEQUENCE [LARGE SCALE GENOMIC DNA]</scope>
    <source>
        <strain evidence="11">PmlGA01</strain>
    </source>
</reference>
<feature type="region of interest" description="Disordered" evidence="9">
    <location>
        <begin position="39"/>
        <end position="145"/>
    </location>
</feature>
<dbReference type="Gene3D" id="1.10.510.10">
    <property type="entry name" value="Transferase(Phosphotransferase) domain 1"/>
    <property type="match status" value="2"/>
</dbReference>
<feature type="compositionally biased region" description="Low complexity" evidence="9">
    <location>
        <begin position="1372"/>
        <end position="1418"/>
    </location>
</feature>
<dbReference type="PANTHER" id="PTHR22983">
    <property type="entry name" value="PROTEIN KINASE RELATED"/>
    <property type="match status" value="1"/>
</dbReference>
<gene>
    <name evidence="11" type="primary">PmlGA01_090006000</name>
    <name evidence="11" type="ORF">PMLGA01_090006000</name>
</gene>
<dbReference type="GO" id="GO:0005524">
    <property type="term" value="F:ATP binding"/>
    <property type="evidence" value="ECO:0007669"/>
    <property type="project" value="UniProtKB-KW"/>
</dbReference>
<evidence type="ECO:0000313" key="11">
    <source>
        <dbReference type="EMBL" id="SBT71155.1"/>
    </source>
</evidence>
<dbReference type="SUPFAM" id="SSF56112">
    <property type="entry name" value="Protein kinase-like (PK-like)"/>
    <property type="match status" value="1"/>
</dbReference>
<feature type="region of interest" description="Disordered" evidence="9">
    <location>
        <begin position="254"/>
        <end position="284"/>
    </location>
</feature>
<dbReference type="PROSITE" id="PS00108">
    <property type="entry name" value="PROTEIN_KINASE_ST"/>
    <property type="match status" value="1"/>
</dbReference>
<dbReference type="EMBL" id="LT594497">
    <property type="protein sequence ID" value="SBT71155.1"/>
    <property type="molecule type" value="Genomic_DNA"/>
</dbReference>
<evidence type="ECO:0000256" key="3">
    <source>
        <dbReference type="ARBA" id="ARBA00022679"/>
    </source>
</evidence>
<dbReference type="GO" id="GO:0004674">
    <property type="term" value="F:protein serine/threonine kinase activity"/>
    <property type="evidence" value="ECO:0007669"/>
    <property type="project" value="UniProtKB-KW"/>
</dbReference>
<dbReference type="InterPro" id="IPR008271">
    <property type="entry name" value="Ser/Thr_kinase_AS"/>
</dbReference>
<dbReference type="Pfam" id="PF00069">
    <property type="entry name" value="Pkinase"/>
    <property type="match status" value="2"/>
</dbReference>
<evidence type="ECO:0000256" key="7">
    <source>
        <dbReference type="ARBA" id="ARBA00047899"/>
    </source>
</evidence>
<keyword evidence="2" id="KW-0723">Serine/threonine-protein kinase</keyword>
<dbReference type="PROSITE" id="PS50011">
    <property type="entry name" value="PROTEIN_KINASE_DOM"/>
    <property type="match status" value="1"/>
</dbReference>
<feature type="compositionally biased region" description="Low complexity" evidence="9">
    <location>
        <begin position="90"/>
        <end position="101"/>
    </location>
</feature>
<feature type="compositionally biased region" description="Basic and acidic residues" evidence="9">
    <location>
        <begin position="274"/>
        <end position="284"/>
    </location>
</feature>
<evidence type="ECO:0000256" key="9">
    <source>
        <dbReference type="SAM" id="MobiDB-lite"/>
    </source>
</evidence>
<dbReference type="VEuPathDB" id="PlasmoDB:PmUG01_09014600"/>
<proteinExistence type="predicted"/>
<dbReference type="EC" id="2.7.11.1" evidence="1"/>
<name>A0A1C3KC53_PLAMA</name>
<dbReference type="InterPro" id="IPR000719">
    <property type="entry name" value="Prot_kinase_dom"/>
</dbReference>
<dbReference type="Gene3D" id="3.30.200.20">
    <property type="entry name" value="Phosphorylase Kinase, domain 1"/>
    <property type="match status" value="1"/>
</dbReference>
<accession>A0A1C3KC53</accession>
<feature type="compositionally biased region" description="Basic and acidic residues" evidence="9">
    <location>
        <begin position="102"/>
        <end position="116"/>
    </location>
</feature>
<keyword evidence="4" id="KW-0547">Nucleotide-binding</keyword>
<keyword evidence="6" id="KW-0067">ATP-binding</keyword>